<reference evidence="1 2" key="1">
    <citation type="journal article" date="2018" name="Nat. Ecol. Evol.">
        <title>Shark genomes provide insights into elasmobranch evolution and the origin of vertebrates.</title>
        <authorList>
            <person name="Hara Y"/>
            <person name="Yamaguchi K"/>
            <person name="Onimaru K"/>
            <person name="Kadota M"/>
            <person name="Koyanagi M"/>
            <person name="Keeley SD"/>
            <person name="Tatsumi K"/>
            <person name="Tanaka K"/>
            <person name="Motone F"/>
            <person name="Kageyama Y"/>
            <person name="Nozu R"/>
            <person name="Adachi N"/>
            <person name="Nishimura O"/>
            <person name="Nakagawa R"/>
            <person name="Tanegashima C"/>
            <person name="Kiyatake I"/>
            <person name="Matsumoto R"/>
            <person name="Murakumo K"/>
            <person name="Nishida K"/>
            <person name="Terakita A"/>
            <person name="Kuratani S"/>
            <person name="Sato K"/>
            <person name="Hyodo S Kuraku.S."/>
        </authorList>
    </citation>
    <scope>NUCLEOTIDE SEQUENCE [LARGE SCALE GENOMIC DNA]</scope>
</reference>
<sequence>IAQCRDLENHHNENMLEIAMSSYDKMGKNEGDEEMPEELRALFIDKDTVINTVNASHDLHLLKIDNQEDKMVTRANGWAADMIDKLHTDEINRNRKRVLEINIYLSHWKDELDFLELQETT</sequence>
<name>A0A401PGS9_SCYTO</name>
<proteinExistence type="predicted"/>
<dbReference type="STRING" id="75743.A0A401PGS9"/>
<evidence type="ECO:0000313" key="1">
    <source>
        <dbReference type="EMBL" id="GCB72337.1"/>
    </source>
</evidence>
<gene>
    <name evidence="1" type="ORF">scyTo_0001938</name>
</gene>
<evidence type="ECO:0000313" key="2">
    <source>
        <dbReference type="Proteomes" id="UP000288216"/>
    </source>
</evidence>
<dbReference type="AlphaFoldDB" id="A0A401PGS9"/>
<protein>
    <submittedName>
        <fullName evidence="1">Uncharacterized protein</fullName>
    </submittedName>
</protein>
<dbReference type="OMA" id="MLEIAMS"/>
<comment type="caution">
    <text evidence="1">The sequence shown here is derived from an EMBL/GenBank/DDBJ whole genome shotgun (WGS) entry which is preliminary data.</text>
</comment>
<dbReference type="Proteomes" id="UP000288216">
    <property type="component" value="Unassembled WGS sequence"/>
</dbReference>
<accession>A0A401PGS9</accession>
<dbReference type="OrthoDB" id="27917at2759"/>
<dbReference type="EMBL" id="BFAA01000455">
    <property type="protein sequence ID" value="GCB72337.1"/>
    <property type="molecule type" value="Genomic_DNA"/>
</dbReference>
<organism evidence="1 2">
    <name type="scientific">Scyliorhinus torazame</name>
    <name type="common">Cloudy catshark</name>
    <name type="synonym">Catulus torazame</name>
    <dbReference type="NCBI Taxonomy" id="75743"/>
    <lineage>
        <taxon>Eukaryota</taxon>
        <taxon>Metazoa</taxon>
        <taxon>Chordata</taxon>
        <taxon>Craniata</taxon>
        <taxon>Vertebrata</taxon>
        <taxon>Chondrichthyes</taxon>
        <taxon>Elasmobranchii</taxon>
        <taxon>Galeomorphii</taxon>
        <taxon>Galeoidea</taxon>
        <taxon>Carcharhiniformes</taxon>
        <taxon>Scyliorhinidae</taxon>
        <taxon>Scyliorhinus</taxon>
    </lineage>
</organism>
<feature type="non-terminal residue" evidence="1">
    <location>
        <position position="1"/>
    </location>
</feature>
<keyword evidence="2" id="KW-1185">Reference proteome</keyword>